<keyword evidence="2" id="KW-1185">Reference proteome</keyword>
<evidence type="ECO:0000313" key="1">
    <source>
        <dbReference type="EMBL" id="KAK9017406.1"/>
    </source>
</evidence>
<organism evidence="1 2">
    <name type="scientific">Hibiscus sabdariffa</name>
    <name type="common">roselle</name>
    <dbReference type="NCBI Taxonomy" id="183260"/>
    <lineage>
        <taxon>Eukaryota</taxon>
        <taxon>Viridiplantae</taxon>
        <taxon>Streptophyta</taxon>
        <taxon>Embryophyta</taxon>
        <taxon>Tracheophyta</taxon>
        <taxon>Spermatophyta</taxon>
        <taxon>Magnoliopsida</taxon>
        <taxon>eudicotyledons</taxon>
        <taxon>Gunneridae</taxon>
        <taxon>Pentapetalae</taxon>
        <taxon>rosids</taxon>
        <taxon>malvids</taxon>
        <taxon>Malvales</taxon>
        <taxon>Malvaceae</taxon>
        <taxon>Malvoideae</taxon>
        <taxon>Hibiscus</taxon>
    </lineage>
</organism>
<gene>
    <name evidence="1" type="ORF">V6N11_079885</name>
</gene>
<reference evidence="1 2" key="1">
    <citation type="journal article" date="2024" name="G3 (Bethesda)">
        <title>Genome assembly of Hibiscus sabdariffa L. provides insights into metabolisms of medicinal natural products.</title>
        <authorList>
            <person name="Kim T."/>
        </authorList>
    </citation>
    <scope>NUCLEOTIDE SEQUENCE [LARGE SCALE GENOMIC DNA]</scope>
    <source>
        <strain evidence="1">TK-2024</strain>
        <tissue evidence="1">Old leaves</tissue>
    </source>
</reference>
<proteinExistence type="predicted"/>
<evidence type="ECO:0000313" key="2">
    <source>
        <dbReference type="Proteomes" id="UP001396334"/>
    </source>
</evidence>
<name>A0ABR2RXA4_9ROSI</name>
<dbReference type="Proteomes" id="UP001396334">
    <property type="component" value="Unassembled WGS sequence"/>
</dbReference>
<accession>A0ABR2RXA4</accession>
<comment type="caution">
    <text evidence="1">The sequence shown here is derived from an EMBL/GenBank/DDBJ whole genome shotgun (WGS) entry which is preliminary data.</text>
</comment>
<sequence length="135" mass="14959">MLGLASALPLCHQHFGTDVAIVNTMRPASDIVPSTFSAKEDGSLWIVHGGQISIYDPYLSYTIAVRNHLNDIDITSICQVWPEIAIVGSESTSGLHIYNISNRHYTNLVQPRRSTNIQVSSHCHLIFVYIVQLSP</sequence>
<dbReference type="EMBL" id="JBBPBN010000020">
    <property type="protein sequence ID" value="KAK9017406.1"/>
    <property type="molecule type" value="Genomic_DNA"/>
</dbReference>
<protein>
    <submittedName>
        <fullName evidence="1">Uncharacterized protein</fullName>
    </submittedName>
</protein>